<dbReference type="AlphaFoldDB" id="A0A143PV82"/>
<reference evidence="1 2" key="1">
    <citation type="journal article" date="2016" name="Genome Announc.">
        <title>First Complete Genome Sequence of a Subdivision 6 Acidobacterium Strain.</title>
        <authorList>
            <person name="Huang S."/>
            <person name="Vieira S."/>
            <person name="Bunk B."/>
            <person name="Riedel T."/>
            <person name="Sproer C."/>
            <person name="Overmann J."/>
        </authorList>
    </citation>
    <scope>NUCLEOTIDE SEQUENCE [LARGE SCALE GENOMIC DNA]</scope>
    <source>
        <strain evidence="2">DSM 100886 HEG_-6_39</strain>
    </source>
</reference>
<dbReference type="KEGG" id="abac:LuPra_05554"/>
<reference evidence="2" key="2">
    <citation type="submission" date="2016-04" db="EMBL/GenBank/DDBJ databases">
        <title>First Complete Genome Sequence of a Subdivision 6 Acidobacterium.</title>
        <authorList>
            <person name="Huang S."/>
            <person name="Vieira S."/>
            <person name="Bunk B."/>
            <person name="Riedel T."/>
            <person name="Sproeer C."/>
            <person name="Overmann J."/>
        </authorList>
    </citation>
    <scope>NUCLEOTIDE SEQUENCE [LARGE SCALE GENOMIC DNA]</scope>
    <source>
        <strain evidence="2">DSM 100886 HEG_-6_39</strain>
    </source>
</reference>
<dbReference type="RefSeq" id="WP_110173750.1">
    <property type="nucleotide sequence ID" value="NZ_CP015136.1"/>
</dbReference>
<evidence type="ECO:0000313" key="1">
    <source>
        <dbReference type="EMBL" id="AMY12281.1"/>
    </source>
</evidence>
<protein>
    <submittedName>
        <fullName evidence="1">Uncharacterized protein</fullName>
    </submittedName>
</protein>
<name>A0A143PV82_LUTPR</name>
<dbReference type="EMBL" id="CP015136">
    <property type="protein sequence ID" value="AMY12281.1"/>
    <property type="molecule type" value="Genomic_DNA"/>
</dbReference>
<dbReference type="Proteomes" id="UP000076079">
    <property type="component" value="Chromosome"/>
</dbReference>
<organism evidence="1 2">
    <name type="scientific">Luteitalea pratensis</name>
    <dbReference type="NCBI Taxonomy" id="1855912"/>
    <lineage>
        <taxon>Bacteria</taxon>
        <taxon>Pseudomonadati</taxon>
        <taxon>Acidobacteriota</taxon>
        <taxon>Vicinamibacteria</taxon>
        <taxon>Vicinamibacterales</taxon>
        <taxon>Vicinamibacteraceae</taxon>
        <taxon>Luteitalea</taxon>
    </lineage>
</organism>
<gene>
    <name evidence="1" type="ORF">LuPra_05554</name>
</gene>
<sequence>MAWLFDGDTCVGSLGFGGYGRASGLTSCGVWHLHRRGVLHLGVQMAPADGRHPPMLMRQGESFDGALDLPDGEPVEWRALGTAGDAWAFRRAKDGAPVLTFRSTGLLPAETIVEVEPAARALADPAPLLMLGAFLVRLAVDDNDVIAGG</sequence>
<evidence type="ECO:0000313" key="2">
    <source>
        <dbReference type="Proteomes" id="UP000076079"/>
    </source>
</evidence>
<proteinExistence type="predicted"/>
<keyword evidence="2" id="KW-1185">Reference proteome</keyword>
<accession>A0A143PV82</accession>
<dbReference type="OrthoDB" id="9802318at2"/>